<dbReference type="RefSeq" id="XP_018269619.1">
    <property type="nucleotide sequence ID" value="XM_018417493.1"/>
</dbReference>
<proteinExistence type="predicted"/>
<dbReference type="Gene3D" id="2.20.70.10">
    <property type="match status" value="1"/>
</dbReference>
<feature type="region of interest" description="Disordered" evidence="1">
    <location>
        <begin position="124"/>
        <end position="213"/>
    </location>
</feature>
<accession>A0A0P9ENE7</accession>
<protein>
    <recommendedName>
        <fullName evidence="4">WW domain-containing protein</fullName>
    </recommendedName>
</protein>
<dbReference type="GeneID" id="28977941"/>
<dbReference type="Proteomes" id="UP000053890">
    <property type="component" value="Unassembled WGS sequence"/>
</dbReference>
<gene>
    <name evidence="2" type="ORF">RHOBADRAFT_54776</name>
</gene>
<feature type="compositionally biased region" description="Basic and acidic residues" evidence="1">
    <location>
        <begin position="63"/>
        <end position="84"/>
    </location>
</feature>
<name>A0A0P9ENE7_RHOGW</name>
<evidence type="ECO:0008006" key="4">
    <source>
        <dbReference type="Google" id="ProtNLM"/>
    </source>
</evidence>
<organism evidence="2 3">
    <name type="scientific">Rhodotorula graminis (strain WP1)</name>
    <dbReference type="NCBI Taxonomy" id="578459"/>
    <lineage>
        <taxon>Eukaryota</taxon>
        <taxon>Fungi</taxon>
        <taxon>Dikarya</taxon>
        <taxon>Basidiomycota</taxon>
        <taxon>Pucciniomycotina</taxon>
        <taxon>Microbotryomycetes</taxon>
        <taxon>Sporidiobolales</taxon>
        <taxon>Sporidiobolaceae</taxon>
        <taxon>Rhodotorula</taxon>
    </lineage>
</organism>
<feature type="compositionally biased region" description="Basic and acidic residues" evidence="1">
    <location>
        <begin position="155"/>
        <end position="187"/>
    </location>
</feature>
<feature type="compositionally biased region" description="Low complexity" evidence="1">
    <location>
        <begin position="126"/>
        <end position="141"/>
    </location>
</feature>
<dbReference type="AlphaFoldDB" id="A0A0P9ENE7"/>
<feature type="compositionally biased region" description="Basic and acidic residues" evidence="1">
    <location>
        <begin position="193"/>
        <end position="213"/>
    </location>
</feature>
<dbReference type="STRING" id="578459.A0A0P9ENE7"/>
<evidence type="ECO:0000256" key="1">
    <source>
        <dbReference type="SAM" id="MobiDB-lite"/>
    </source>
</evidence>
<dbReference type="OMA" id="WVRTYDP"/>
<sequence length="316" mass="34915">MASNPTDAPPPYSQDPSGHLAVPAGSTQGVQQQPSRQGHRRTNSNASSNYTSEEDHDESGIPDEGRRELIDAERPLPEGWRREFDTNTQHFFYVDTRATPPRSIWSHPLDDPDFLDAHPEIAKEFAPPAGAPPAETSATPSVVDEKKGHHSLFHRGGDDKAAEEERRGHNHDHDHASTSAKKDDRTLGRKMKDKLTGKTHEERVKERKDRAERERREYDEYLRRRGEMLRAVNAGQYRSSYSAPQGPYRVQPMYGGRYGGGGMYGRGMYGGRGYGYYPAGPMGYGNGIGMMGRGPGMGMAMGGGLLGGLLLGDMLF</sequence>
<reference evidence="2 3" key="1">
    <citation type="journal article" date="2015" name="Front. Microbiol.">
        <title>Genome sequence of the plant growth promoting endophytic yeast Rhodotorula graminis WP1.</title>
        <authorList>
            <person name="Firrincieli A."/>
            <person name="Otillar R."/>
            <person name="Salamov A."/>
            <person name="Schmutz J."/>
            <person name="Khan Z."/>
            <person name="Redman R.S."/>
            <person name="Fleck N.D."/>
            <person name="Lindquist E."/>
            <person name="Grigoriev I.V."/>
            <person name="Doty S.L."/>
        </authorList>
    </citation>
    <scope>NUCLEOTIDE SEQUENCE [LARGE SCALE GENOMIC DNA]</scope>
    <source>
        <strain evidence="2 3">WP1</strain>
    </source>
</reference>
<feature type="compositionally biased region" description="Polar residues" evidence="1">
    <location>
        <begin position="25"/>
        <end position="36"/>
    </location>
</feature>
<evidence type="ECO:0000313" key="2">
    <source>
        <dbReference type="EMBL" id="KPV73570.1"/>
    </source>
</evidence>
<keyword evidence="3" id="KW-1185">Reference proteome</keyword>
<feature type="region of interest" description="Disordered" evidence="1">
    <location>
        <begin position="1"/>
        <end position="84"/>
    </location>
</feature>
<evidence type="ECO:0000313" key="3">
    <source>
        <dbReference type="Proteomes" id="UP000053890"/>
    </source>
</evidence>
<feature type="compositionally biased region" description="Acidic residues" evidence="1">
    <location>
        <begin position="52"/>
        <end position="61"/>
    </location>
</feature>
<dbReference type="EMBL" id="KQ474082">
    <property type="protein sequence ID" value="KPV73570.1"/>
    <property type="molecule type" value="Genomic_DNA"/>
</dbReference>
<dbReference type="OrthoDB" id="2367685at2759"/>